<dbReference type="Proteomes" id="UP000291562">
    <property type="component" value="Chromosome"/>
</dbReference>
<feature type="signal peptide" evidence="1">
    <location>
        <begin position="1"/>
        <end position="26"/>
    </location>
</feature>
<keyword evidence="4" id="KW-1185">Reference proteome</keyword>
<evidence type="ECO:0000313" key="3">
    <source>
        <dbReference type="EMBL" id="QBB71434.1"/>
    </source>
</evidence>
<gene>
    <name evidence="3" type="ORF">ELE36_14305</name>
</gene>
<name>A0A411HLZ9_9GAMM</name>
<dbReference type="AlphaFoldDB" id="A0A411HLZ9"/>
<keyword evidence="1" id="KW-0732">Signal</keyword>
<dbReference type="RefSeq" id="WP_129834431.1">
    <property type="nucleotide sequence ID" value="NZ_CP035704.1"/>
</dbReference>
<organism evidence="3 4">
    <name type="scientific">Pseudolysobacter antarcticus</name>
    <dbReference type="NCBI Taxonomy" id="2511995"/>
    <lineage>
        <taxon>Bacteria</taxon>
        <taxon>Pseudomonadati</taxon>
        <taxon>Pseudomonadota</taxon>
        <taxon>Gammaproteobacteria</taxon>
        <taxon>Lysobacterales</taxon>
        <taxon>Rhodanobacteraceae</taxon>
        <taxon>Pseudolysobacter</taxon>
    </lineage>
</organism>
<proteinExistence type="predicted"/>
<dbReference type="InterPro" id="IPR025388">
    <property type="entry name" value="Alginate_export_dom"/>
</dbReference>
<evidence type="ECO:0000313" key="4">
    <source>
        <dbReference type="Proteomes" id="UP000291562"/>
    </source>
</evidence>
<dbReference type="OrthoDB" id="9767539at2"/>
<dbReference type="Pfam" id="PF13372">
    <property type="entry name" value="Alginate_exp"/>
    <property type="match status" value="1"/>
</dbReference>
<protein>
    <recommendedName>
        <fullName evidence="2">Alginate export domain-containing protein</fullName>
    </recommendedName>
</protein>
<feature type="domain" description="Alginate export" evidence="2">
    <location>
        <begin position="38"/>
        <end position="161"/>
    </location>
</feature>
<evidence type="ECO:0000256" key="1">
    <source>
        <dbReference type="SAM" id="SignalP"/>
    </source>
</evidence>
<reference evidence="3 4" key="1">
    <citation type="submission" date="2019-01" db="EMBL/GenBank/DDBJ databases">
        <title>Pseudolysobacter antarctica gen. nov., sp. nov., isolated from Fildes Peninsula, Antarctica.</title>
        <authorList>
            <person name="Wei Z."/>
            <person name="Peng F."/>
        </authorList>
    </citation>
    <scope>NUCLEOTIDE SEQUENCE [LARGE SCALE GENOMIC DNA]</scope>
    <source>
        <strain evidence="3 4">AQ6-296</strain>
    </source>
</reference>
<sequence>MRRNRRSWLWWIGLALLAGSAPAVYADTAVDVSTPIVDLRYRYANIDNAAFSRTANANTLRILLGYRWVFAQNWAADIEGSDTVALFGSRYNDTANGKTQFPSESDPPSKQVSAAWVGYDDGTIAARIGRQYINLDNQRFFTSGLWRQTPQSFDALSTSWKLQSGTTLQYIYLDKALRSVGHDYPDPLQREWDLKANLLHVDQVLPIGKLSAYDYLVENDTQAKYSWRTAGLRWSGKQAFSDYKLVWAAEFAQQNSWRNNPLHYIADYHLIEASFGVDTINAKLGNEVLGSNGKVGFSSPYGSNHGFNGWASEFKNTPATGLDDRYIGAFGQFSKVFGWSVLWHDFYAERGSRHYGSETNAALTYSLSKQLSAELDYADYRSDGYLVGERKAWLSLEYKY</sequence>
<feature type="chain" id="PRO_5019234495" description="Alginate export domain-containing protein" evidence="1">
    <location>
        <begin position="27"/>
        <end position="400"/>
    </location>
</feature>
<dbReference type="KEGG" id="xbc:ELE36_14305"/>
<evidence type="ECO:0000259" key="2">
    <source>
        <dbReference type="Pfam" id="PF13372"/>
    </source>
</evidence>
<dbReference type="EMBL" id="CP035704">
    <property type="protein sequence ID" value="QBB71434.1"/>
    <property type="molecule type" value="Genomic_DNA"/>
</dbReference>
<accession>A0A411HLZ9</accession>